<dbReference type="CDD" id="cd06150">
    <property type="entry name" value="YjgF_YER057c_UK114_like_2"/>
    <property type="match status" value="1"/>
</dbReference>
<dbReference type="Pfam" id="PF01042">
    <property type="entry name" value="Ribonuc_L-PSP"/>
    <property type="match status" value="1"/>
</dbReference>
<dbReference type="PANTHER" id="PTHR47328">
    <property type="match status" value="1"/>
</dbReference>
<evidence type="ECO:0000313" key="1">
    <source>
        <dbReference type="EMBL" id="OQR93511.1"/>
    </source>
</evidence>
<evidence type="ECO:0000313" key="2">
    <source>
        <dbReference type="Proteomes" id="UP000243217"/>
    </source>
</evidence>
<dbReference type="Proteomes" id="UP000243217">
    <property type="component" value="Unassembled WGS sequence"/>
</dbReference>
<protein>
    <submittedName>
        <fullName evidence="1">Translation initiation inhibitor</fullName>
    </submittedName>
</protein>
<comment type="caution">
    <text evidence="1">The sequence shown here is derived from an EMBL/GenBank/DDBJ whole genome shotgun (WGS) entry which is preliminary data.</text>
</comment>
<dbReference type="InterPro" id="IPR006175">
    <property type="entry name" value="YjgF/YER057c/UK114"/>
</dbReference>
<dbReference type="PANTHER" id="PTHR47328:SF1">
    <property type="entry name" value="RUTC FAMILY PROTEIN YOAB"/>
    <property type="match status" value="1"/>
</dbReference>
<dbReference type="SUPFAM" id="SSF55298">
    <property type="entry name" value="YjgF-like"/>
    <property type="match status" value="1"/>
</dbReference>
<organism evidence="1 2">
    <name type="scientific">Thraustotheca clavata</name>
    <dbReference type="NCBI Taxonomy" id="74557"/>
    <lineage>
        <taxon>Eukaryota</taxon>
        <taxon>Sar</taxon>
        <taxon>Stramenopiles</taxon>
        <taxon>Oomycota</taxon>
        <taxon>Saprolegniomycetes</taxon>
        <taxon>Saprolegniales</taxon>
        <taxon>Achlyaceae</taxon>
        <taxon>Thraustotheca</taxon>
    </lineage>
</organism>
<dbReference type="Gene3D" id="3.30.1330.40">
    <property type="entry name" value="RutC-like"/>
    <property type="match status" value="1"/>
</dbReference>
<dbReference type="InterPro" id="IPR035709">
    <property type="entry name" value="YoaB-like"/>
</dbReference>
<dbReference type="STRING" id="74557.A0A1V9Z6D8"/>
<dbReference type="OrthoDB" id="309640at2759"/>
<proteinExistence type="predicted"/>
<keyword evidence="2" id="KW-1185">Reference proteome</keyword>
<reference evidence="1 2" key="1">
    <citation type="journal article" date="2014" name="Genome Biol. Evol.">
        <title>The secreted proteins of Achlya hypogyna and Thraustotheca clavata identify the ancestral oomycete secretome and reveal gene acquisitions by horizontal gene transfer.</title>
        <authorList>
            <person name="Misner I."/>
            <person name="Blouin N."/>
            <person name="Leonard G."/>
            <person name="Richards T.A."/>
            <person name="Lane C.E."/>
        </authorList>
    </citation>
    <scope>NUCLEOTIDE SEQUENCE [LARGE SCALE GENOMIC DNA]</scope>
    <source>
        <strain evidence="1 2">ATCC 34112</strain>
    </source>
</reference>
<gene>
    <name evidence="1" type="ORF">THRCLA_22306</name>
</gene>
<dbReference type="AlphaFoldDB" id="A0A1V9Z6D8"/>
<dbReference type="EMBL" id="JNBS01002246">
    <property type="protein sequence ID" value="OQR93511.1"/>
    <property type="molecule type" value="Genomic_DNA"/>
</dbReference>
<accession>A0A1V9Z6D8</accession>
<sequence>MATPIVRKHVEGRYSEVVVHNGTVYLSGQLADNLDGGIEQQTRETLESIDQFLSDAGTSKERLLSVTIYLKDMADYAGMNAIWDAWVVKGATPARTTVQAALYDPKVLVEMTVMAAL</sequence>
<dbReference type="InterPro" id="IPR035959">
    <property type="entry name" value="RutC-like_sf"/>
</dbReference>
<name>A0A1V9Z6D8_9STRA</name>